<evidence type="ECO:0000313" key="1">
    <source>
        <dbReference type="EMBL" id="MBB6036923.1"/>
    </source>
</evidence>
<evidence type="ECO:0000313" key="2">
    <source>
        <dbReference type="Proteomes" id="UP000548476"/>
    </source>
</evidence>
<organism evidence="1 2">
    <name type="scientific">Phytomonospora endophytica</name>
    <dbReference type="NCBI Taxonomy" id="714109"/>
    <lineage>
        <taxon>Bacteria</taxon>
        <taxon>Bacillati</taxon>
        <taxon>Actinomycetota</taxon>
        <taxon>Actinomycetes</taxon>
        <taxon>Micromonosporales</taxon>
        <taxon>Micromonosporaceae</taxon>
        <taxon>Phytomonospora</taxon>
    </lineage>
</organism>
<reference evidence="1 2" key="1">
    <citation type="submission" date="2020-08" db="EMBL/GenBank/DDBJ databases">
        <title>Genomic Encyclopedia of Type Strains, Phase IV (KMG-IV): sequencing the most valuable type-strain genomes for metagenomic binning, comparative biology and taxonomic classification.</title>
        <authorList>
            <person name="Goeker M."/>
        </authorList>
    </citation>
    <scope>NUCLEOTIDE SEQUENCE [LARGE SCALE GENOMIC DNA]</scope>
    <source>
        <strain evidence="1 2">YIM 65646</strain>
    </source>
</reference>
<evidence type="ECO:0008006" key="3">
    <source>
        <dbReference type="Google" id="ProtNLM"/>
    </source>
</evidence>
<dbReference type="EMBL" id="JACHGT010000010">
    <property type="protein sequence ID" value="MBB6036923.1"/>
    <property type="molecule type" value="Genomic_DNA"/>
</dbReference>
<dbReference type="AlphaFoldDB" id="A0A841FQ08"/>
<keyword evidence="2" id="KW-1185">Reference proteome</keyword>
<dbReference type="RefSeq" id="WP_184789753.1">
    <property type="nucleotide sequence ID" value="NZ_BONT01000056.1"/>
</dbReference>
<protein>
    <recommendedName>
        <fullName evidence="3">Immunity protein Imm1</fullName>
    </recommendedName>
</protein>
<dbReference type="Proteomes" id="UP000548476">
    <property type="component" value="Unassembled WGS sequence"/>
</dbReference>
<dbReference type="Pfam" id="PF14430">
    <property type="entry name" value="Imm1"/>
    <property type="match status" value="1"/>
</dbReference>
<sequence length="135" mass="15006">MTSLKAYFRPGHRDEPAVASTDAELDALLDELMREGFDRSIAVLSVAEPGDGGYRALHVAVDPEGDVGALIYIDSTDAWYSKGTTSEREELFYCYYGEDRDFPRDAELTLATVRAAAAEFLHTGLRPTLADWQPW</sequence>
<proteinExistence type="predicted"/>
<comment type="caution">
    <text evidence="1">The sequence shown here is derived from an EMBL/GenBank/DDBJ whole genome shotgun (WGS) entry which is preliminary data.</text>
</comment>
<dbReference type="InterPro" id="IPR025680">
    <property type="entry name" value="DddI"/>
</dbReference>
<gene>
    <name evidence="1" type="ORF">HNR73_004796</name>
</gene>
<accession>A0A841FQ08</accession>
<name>A0A841FQ08_9ACTN</name>